<comment type="caution">
    <text evidence="2">The sequence shown here is derived from an EMBL/GenBank/DDBJ whole genome shotgun (WGS) entry which is preliminary data.</text>
</comment>
<evidence type="ECO:0000256" key="1">
    <source>
        <dbReference type="SAM" id="MobiDB-lite"/>
    </source>
</evidence>
<dbReference type="AlphaFoldDB" id="A0AAD8Y5D9"/>
<organism evidence="2 3">
    <name type="scientific">Skeletonema marinoi</name>
    <dbReference type="NCBI Taxonomy" id="267567"/>
    <lineage>
        <taxon>Eukaryota</taxon>
        <taxon>Sar</taxon>
        <taxon>Stramenopiles</taxon>
        <taxon>Ochrophyta</taxon>
        <taxon>Bacillariophyta</taxon>
        <taxon>Coscinodiscophyceae</taxon>
        <taxon>Thalassiosirophycidae</taxon>
        <taxon>Thalassiosirales</taxon>
        <taxon>Skeletonemataceae</taxon>
        <taxon>Skeletonema</taxon>
        <taxon>Skeletonema marinoi-dohrnii complex</taxon>
    </lineage>
</organism>
<feature type="region of interest" description="Disordered" evidence="1">
    <location>
        <begin position="61"/>
        <end position="105"/>
    </location>
</feature>
<accession>A0AAD8Y5D9</accession>
<feature type="compositionally biased region" description="Basic and acidic residues" evidence="1">
    <location>
        <begin position="76"/>
        <end position="86"/>
    </location>
</feature>
<dbReference type="Proteomes" id="UP001224775">
    <property type="component" value="Unassembled WGS sequence"/>
</dbReference>
<reference evidence="2" key="1">
    <citation type="submission" date="2023-06" db="EMBL/GenBank/DDBJ databases">
        <title>Survivors Of The Sea: Transcriptome response of Skeletonema marinoi to long-term dormancy.</title>
        <authorList>
            <person name="Pinder M.I.M."/>
            <person name="Kourtchenko O."/>
            <person name="Robertson E.K."/>
            <person name="Larsson T."/>
            <person name="Maumus F."/>
            <person name="Osuna-Cruz C.M."/>
            <person name="Vancaester E."/>
            <person name="Stenow R."/>
            <person name="Vandepoele K."/>
            <person name="Ploug H."/>
            <person name="Bruchert V."/>
            <person name="Godhe A."/>
            <person name="Topel M."/>
        </authorList>
    </citation>
    <scope>NUCLEOTIDE SEQUENCE</scope>
    <source>
        <strain evidence="2">R05AC</strain>
    </source>
</reference>
<keyword evidence="3" id="KW-1185">Reference proteome</keyword>
<protein>
    <submittedName>
        <fullName evidence="2">Uncharacterized protein</fullName>
    </submittedName>
</protein>
<sequence length="105" mass="11738">MKNSLFQSVESQLGVFDGADDEKAIHDHSFCKTIAAKVQESDFPVECKQFGDAVSILKRHNSSNNPYSGMSPMDAADAKRAKDEGHLNNAQIKRRMTTKKNGRFY</sequence>
<name>A0AAD8Y5D9_9STRA</name>
<evidence type="ECO:0000313" key="2">
    <source>
        <dbReference type="EMBL" id="KAK1738965.1"/>
    </source>
</evidence>
<gene>
    <name evidence="2" type="ORF">QTG54_010281</name>
</gene>
<proteinExistence type="predicted"/>
<evidence type="ECO:0000313" key="3">
    <source>
        <dbReference type="Proteomes" id="UP001224775"/>
    </source>
</evidence>
<dbReference type="EMBL" id="JATAAI010000019">
    <property type="protein sequence ID" value="KAK1738965.1"/>
    <property type="molecule type" value="Genomic_DNA"/>
</dbReference>
<feature type="compositionally biased region" description="Basic residues" evidence="1">
    <location>
        <begin position="92"/>
        <end position="105"/>
    </location>
</feature>